<protein>
    <recommendedName>
        <fullName evidence="3">Nuclear transport factor 2 family protein</fullName>
    </recommendedName>
</protein>
<evidence type="ECO:0000313" key="2">
    <source>
        <dbReference type="Proteomes" id="UP000323856"/>
    </source>
</evidence>
<comment type="caution">
    <text evidence="1">The sequence shown here is derived from an EMBL/GenBank/DDBJ whole genome shotgun (WGS) entry which is preliminary data.</text>
</comment>
<dbReference type="EMBL" id="VOBL01000034">
    <property type="protein sequence ID" value="KAA0973175.1"/>
    <property type="molecule type" value="Genomic_DNA"/>
</dbReference>
<sequence>MTANTTNTAPAGAITSTRDVIEGFWAAHSTGERERLKTFISPDIEWTVVGRTVPLAKTYTGWQGFFDELLAALDASFKPGSVVMKRSASYVDEEAGVGVIELFESAVTNDGKKFENNIVDVLHVKNGLIVSAREYMDLAEVKDAFGF</sequence>
<name>A0A5B0E4R7_9MICC</name>
<proteinExistence type="predicted"/>
<evidence type="ECO:0008006" key="3">
    <source>
        <dbReference type="Google" id="ProtNLM"/>
    </source>
</evidence>
<organism evidence="1 2">
    <name type="scientific">Paeniglutamicibacter gangotriensis</name>
    <dbReference type="NCBI Taxonomy" id="254787"/>
    <lineage>
        <taxon>Bacteria</taxon>
        <taxon>Bacillati</taxon>
        <taxon>Actinomycetota</taxon>
        <taxon>Actinomycetes</taxon>
        <taxon>Micrococcales</taxon>
        <taxon>Micrococcaceae</taxon>
        <taxon>Paeniglutamicibacter</taxon>
    </lineage>
</organism>
<dbReference type="AlphaFoldDB" id="A0A5B0E4R7"/>
<dbReference type="InterPro" id="IPR032710">
    <property type="entry name" value="NTF2-like_dom_sf"/>
</dbReference>
<dbReference type="Gene3D" id="3.10.450.50">
    <property type="match status" value="1"/>
</dbReference>
<dbReference type="PANTHER" id="PTHR41252">
    <property type="entry name" value="BLR2505 PROTEIN"/>
    <property type="match status" value="1"/>
</dbReference>
<evidence type="ECO:0000313" key="1">
    <source>
        <dbReference type="EMBL" id="KAA0973175.1"/>
    </source>
</evidence>
<dbReference type="PANTHER" id="PTHR41252:SF1">
    <property type="entry name" value="BLR2505 PROTEIN"/>
    <property type="match status" value="1"/>
</dbReference>
<reference evidence="1 2" key="1">
    <citation type="submission" date="2019-07" db="EMBL/GenBank/DDBJ databases">
        <title>Analysis of the biochemical properties, biological activity and biotechnological potential of siderophores and biosurfactants produced by Antarctic psychrotolerant bacteria.</title>
        <authorList>
            <person name="Styczynski M."/>
            <person name="Krucon T."/>
            <person name="Decewicz P."/>
            <person name="Dziewit L."/>
        </authorList>
    </citation>
    <scope>NUCLEOTIDE SEQUENCE [LARGE SCALE GENOMIC DNA]</scope>
    <source>
        <strain evidence="1 2">ANT_H27</strain>
    </source>
</reference>
<accession>A0A5B0E4R7</accession>
<dbReference type="OrthoDB" id="3253739at2"/>
<gene>
    <name evidence="1" type="ORF">FQ154_19435</name>
</gene>
<dbReference type="RefSeq" id="WP_149621007.1">
    <property type="nucleotide sequence ID" value="NZ_VOBL01000034.1"/>
</dbReference>
<dbReference type="Proteomes" id="UP000323856">
    <property type="component" value="Unassembled WGS sequence"/>
</dbReference>
<dbReference type="SUPFAM" id="SSF54427">
    <property type="entry name" value="NTF2-like"/>
    <property type="match status" value="1"/>
</dbReference>